<dbReference type="InterPro" id="IPR008030">
    <property type="entry name" value="NmrA-like"/>
</dbReference>
<accession>A0A8J2IYY1</accession>
<dbReference type="EMBL" id="CAJSTJ010000189">
    <property type="protein sequence ID" value="CAG7565812.1"/>
    <property type="molecule type" value="Genomic_DNA"/>
</dbReference>
<dbReference type="PANTHER" id="PTHR42748:SF7">
    <property type="entry name" value="NMRA LIKE REDOX SENSOR 1-RELATED"/>
    <property type="match status" value="1"/>
</dbReference>
<organism evidence="3 4">
    <name type="scientific">Fusarium equiseti</name>
    <name type="common">Fusarium scirpi</name>
    <dbReference type="NCBI Taxonomy" id="61235"/>
    <lineage>
        <taxon>Eukaryota</taxon>
        <taxon>Fungi</taxon>
        <taxon>Dikarya</taxon>
        <taxon>Ascomycota</taxon>
        <taxon>Pezizomycotina</taxon>
        <taxon>Sordariomycetes</taxon>
        <taxon>Hypocreomycetidae</taxon>
        <taxon>Hypocreales</taxon>
        <taxon>Nectriaceae</taxon>
        <taxon>Fusarium</taxon>
        <taxon>Fusarium incarnatum-equiseti species complex</taxon>
    </lineage>
</organism>
<comment type="caution">
    <text evidence="3">The sequence shown here is derived from an EMBL/GenBank/DDBJ whole genome shotgun (WGS) entry which is preliminary data.</text>
</comment>
<dbReference type="Proteomes" id="UP000693738">
    <property type="component" value="Unassembled WGS sequence"/>
</dbReference>
<dbReference type="InterPro" id="IPR051164">
    <property type="entry name" value="NmrA-like_oxidored"/>
</dbReference>
<gene>
    <name evidence="3" type="ORF">FEQUK3_LOCUS11521</name>
</gene>
<sequence>MTSTQSKQTIVVIGATGLQGPGVIQALLNDGRWSVRALTQDTHSPKAQILLSRYQTADNRLSLVTGYVYDAASLRTAFEDAYGVFALTSERYPNDGVVQFCMPLPGNKPIQWTDPAHDMGAFVASPRISPEEMAQTFTRVTGKQAVHSPISFEKFGNLSSALVGPAFKEDAIEMMQWASVAPNDKTCYGAFEMESERSSEELGVGGSSFEDWLRRSAWTGPENS</sequence>
<keyword evidence="1" id="KW-0521">NADP</keyword>
<dbReference type="PANTHER" id="PTHR42748">
    <property type="entry name" value="NITROGEN METABOLITE REPRESSION PROTEIN NMRA FAMILY MEMBER"/>
    <property type="match status" value="1"/>
</dbReference>
<proteinExistence type="predicted"/>
<name>A0A8J2IYY1_FUSEQ</name>
<dbReference type="AlphaFoldDB" id="A0A8J2IYY1"/>
<protein>
    <recommendedName>
        <fullName evidence="2">NmrA-like domain-containing protein</fullName>
    </recommendedName>
</protein>
<dbReference type="Pfam" id="PF05368">
    <property type="entry name" value="NmrA"/>
    <property type="match status" value="1"/>
</dbReference>
<reference evidence="3" key="1">
    <citation type="submission" date="2021-05" db="EMBL/GenBank/DDBJ databases">
        <authorList>
            <person name="Khan N."/>
        </authorList>
    </citation>
    <scope>NUCLEOTIDE SEQUENCE</scope>
</reference>
<evidence type="ECO:0000313" key="4">
    <source>
        <dbReference type="Proteomes" id="UP000693738"/>
    </source>
</evidence>
<evidence type="ECO:0000256" key="1">
    <source>
        <dbReference type="ARBA" id="ARBA00022857"/>
    </source>
</evidence>
<feature type="domain" description="NmrA-like" evidence="2">
    <location>
        <begin position="7"/>
        <end position="89"/>
    </location>
</feature>
<evidence type="ECO:0000259" key="2">
    <source>
        <dbReference type="Pfam" id="PF05368"/>
    </source>
</evidence>
<evidence type="ECO:0000313" key="3">
    <source>
        <dbReference type="EMBL" id="CAG7565812.1"/>
    </source>
</evidence>